<evidence type="ECO:0000313" key="3">
    <source>
        <dbReference type="Proteomes" id="UP000070366"/>
    </source>
</evidence>
<keyword evidence="3" id="KW-1185">Reference proteome</keyword>
<dbReference type="OrthoDB" id="9806505at2"/>
<dbReference type="AlphaFoldDB" id="A0A136Q3X6"/>
<proteinExistence type="predicted"/>
<dbReference type="PATRIC" id="fig|626937.4.peg.1587"/>
<name>A0A136Q3X6_9FIRM</name>
<sequence length="161" mass="17320">MKNILIAYYSHSGNTEELAELIRTETGGALFEIKPAVPYPSAYQAVVGQAKEEIRAGFRPEIGEPADVGPYDVVFVGSPNWWSTVAPPVASFLERCDLTGKTVVPFCTHGGGGMAGLARDTKALCPDSEVMDGFAAYGNSVPRARGEVDAWLRGISLKERR</sequence>
<evidence type="ECO:0000313" key="2">
    <source>
        <dbReference type="EMBL" id="KXK65393.1"/>
    </source>
</evidence>
<feature type="domain" description="Flavodoxin-like" evidence="1">
    <location>
        <begin position="4"/>
        <end position="161"/>
    </location>
</feature>
<dbReference type="SUPFAM" id="SSF52218">
    <property type="entry name" value="Flavoproteins"/>
    <property type="match status" value="1"/>
</dbReference>
<reference evidence="2 3" key="1">
    <citation type="submission" date="2016-02" db="EMBL/GenBank/DDBJ databases">
        <authorList>
            <person name="Wen L."/>
            <person name="He K."/>
            <person name="Yang H."/>
        </authorList>
    </citation>
    <scope>NUCLEOTIDE SEQUENCE [LARGE SCALE GENOMIC DNA]</scope>
    <source>
        <strain evidence="2 3">DSM 22607</strain>
    </source>
</reference>
<accession>A0A136Q3X6</accession>
<gene>
    <name evidence="2" type="ORF">HMPREF3293_01605</name>
</gene>
<protein>
    <submittedName>
        <fullName evidence="2">Flavodoxin family protein</fullName>
    </submittedName>
</protein>
<dbReference type="GO" id="GO:0010181">
    <property type="term" value="F:FMN binding"/>
    <property type="evidence" value="ECO:0007669"/>
    <property type="project" value="InterPro"/>
</dbReference>
<evidence type="ECO:0000259" key="1">
    <source>
        <dbReference type="PROSITE" id="PS50902"/>
    </source>
</evidence>
<dbReference type="Pfam" id="PF12682">
    <property type="entry name" value="Flavodoxin_4"/>
    <property type="match status" value="1"/>
</dbReference>
<dbReference type="Proteomes" id="UP000070366">
    <property type="component" value="Unassembled WGS sequence"/>
</dbReference>
<organism evidence="2 3">
    <name type="scientific">Christensenella minuta</name>
    <dbReference type="NCBI Taxonomy" id="626937"/>
    <lineage>
        <taxon>Bacteria</taxon>
        <taxon>Bacillati</taxon>
        <taxon>Bacillota</taxon>
        <taxon>Clostridia</taxon>
        <taxon>Christensenellales</taxon>
        <taxon>Christensenellaceae</taxon>
        <taxon>Christensenella</taxon>
    </lineage>
</organism>
<dbReference type="PANTHER" id="PTHR39201">
    <property type="entry name" value="EXPORTED PROTEIN-RELATED"/>
    <property type="match status" value="1"/>
</dbReference>
<dbReference type="KEGG" id="cmiu:B1H56_10875"/>
<dbReference type="InterPro" id="IPR008254">
    <property type="entry name" value="Flavodoxin/NO_synth"/>
</dbReference>
<dbReference type="PANTHER" id="PTHR39201:SF1">
    <property type="entry name" value="FLAVODOXIN-LIKE DOMAIN-CONTAINING PROTEIN"/>
    <property type="match status" value="1"/>
</dbReference>
<dbReference type="STRING" id="626937.HMPREF3293_01605"/>
<dbReference type="Gene3D" id="3.40.50.360">
    <property type="match status" value="1"/>
</dbReference>
<dbReference type="RefSeq" id="WP_066519638.1">
    <property type="nucleotide sequence ID" value="NZ_CABMOF010000002.1"/>
</dbReference>
<comment type="caution">
    <text evidence="2">The sequence shown here is derived from an EMBL/GenBank/DDBJ whole genome shotgun (WGS) entry which is preliminary data.</text>
</comment>
<dbReference type="EMBL" id="LSZW01000061">
    <property type="protein sequence ID" value="KXK65393.1"/>
    <property type="molecule type" value="Genomic_DNA"/>
</dbReference>
<dbReference type="InterPro" id="IPR029039">
    <property type="entry name" value="Flavoprotein-like_sf"/>
</dbReference>
<dbReference type="PROSITE" id="PS50902">
    <property type="entry name" value="FLAVODOXIN_LIKE"/>
    <property type="match status" value="1"/>
</dbReference>
<dbReference type="GO" id="GO:0016651">
    <property type="term" value="F:oxidoreductase activity, acting on NAD(P)H"/>
    <property type="evidence" value="ECO:0007669"/>
    <property type="project" value="UniProtKB-ARBA"/>
</dbReference>